<dbReference type="GeneID" id="81440511"/>
<keyword evidence="4" id="KW-1185">Reference proteome</keyword>
<evidence type="ECO:0000313" key="3">
    <source>
        <dbReference type="EMBL" id="KAJ5368653.1"/>
    </source>
</evidence>
<sequence length="139" mass="14615">MARFNLSFFAVFLVLAAFAMSMPTKRDQSQGLGLDTALSDLQGAAKFMEGLNNKDTNDQNNQAQNDQAPKQDTTTADKKVEEEQPVADTTAATPTEKGLYSGNFKTPTATPTSHPTSQPNALGKIPVLGGLLGGTGGLL</sequence>
<dbReference type="AlphaFoldDB" id="A0A9W9S305"/>
<keyword evidence="2" id="KW-0732">Signal</keyword>
<reference evidence="3" key="1">
    <citation type="submission" date="2022-11" db="EMBL/GenBank/DDBJ databases">
        <authorList>
            <person name="Petersen C."/>
        </authorList>
    </citation>
    <scope>NUCLEOTIDE SEQUENCE</scope>
    <source>
        <strain evidence="3">IBT 29864</strain>
    </source>
</reference>
<name>A0A9W9S305_9EURO</name>
<dbReference type="RefSeq" id="XP_056553395.1">
    <property type="nucleotide sequence ID" value="XM_056701332.1"/>
</dbReference>
<dbReference type="EMBL" id="JAPZBS010000007">
    <property type="protein sequence ID" value="KAJ5368653.1"/>
    <property type="molecule type" value="Genomic_DNA"/>
</dbReference>
<protein>
    <submittedName>
        <fullName evidence="3">Uncharacterized protein</fullName>
    </submittedName>
</protein>
<feature type="signal peptide" evidence="2">
    <location>
        <begin position="1"/>
        <end position="21"/>
    </location>
</feature>
<evidence type="ECO:0000256" key="2">
    <source>
        <dbReference type="SAM" id="SignalP"/>
    </source>
</evidence>
<accession>A0A9W9S305</accession>
<organism evidence="3 4">
    <name type="scientific">Penicillium cataractarum</name>
    <dbReference type="NCBI Taxonomy" id="2100454"/>
    <lineage>
        <taxon>Eukaryota</taxon>
        <taxon>Fungi</taxon>
        <taxon>Dikarya</taxon>
        <taxon>Ascomycota</taxon>
        <taxon>Pezizomycotina</taxon>
        <taxon>Eurotiomycetes</taxon>
        <taxon>Eurotiomycetidae</taxon>
        <taxon>Eurotiales</taxon>
        <taxon>Aspergillaceae</taxon>
        <taxon>Penicillium</taxon>
    </lineage>
</organism>
<dbReference type="OrthoDB" id="4368889at2759"/>
<feature type="compositionally biased region" description="Low complexity" evidence="1">
    <location>
        <begin position="106"/>
        <end position="119"/>
    </location>
</feature>
<feature type="compositionally biased region" description="Low complexity" evidence="1">
    <location>
        <begin position="58"/>
        <end position="72"/>
    </location>
</feature>
<dbReference type="Proteomes" id="UP001147782">
    <property type="component" value="Unassembled WGS sequence"/>
</dbReference>
<reference evidence="3" key="2">
    <citation type="journal article" date="2023" name="IMA Fungus">
        <title>Comparative genomic study of the Penicillium genus elucidates a diverse pangenome and 15 lateral gene transfer events.</title>
        <authorList>
            <person name="Petersen C."/>
            <person name="Sorensen T."/>
            <person name="Nielsen M.R."/>
            <person name="Sondergaard T.E."/>
            <person name="Sorensen J.L."/>
            <person name="Fitzpatrick D.A."/>
            <person name="Frisvad J.C."/>
            <person name="Nielsen K.L."/>
        </authorList>
    </citation>
    <scope>NUCLEOTIDE SEQUENCE</scope>
    <source>
        <strain evidence="3">IBT 29864</strain>
    </source>
</reference>
<feature type="region of interest" description="Disordered" evidence="1">
    <location>
        <begin position="45"/>
        <end position="126"/>
    </location>
</feature>
<gene>
    <name evidence="3" type="ORF">N7496_008413</name>
</gene>
<comment type="caution">
    <text evidence="3">The sequence shown here is derived from an EMBL/GenBank/DDBJ whole genome shotgun (WGS) entry which is preliminary data.</text>
</comment>
<feature type="chain" id="PRO_5041000747" evidence="2">
    <location>
        <begin position="22"/>
        <end position="139"/>
    </location>
</feature>
<evidence type="ECO:0000256" key="1">
    <source>
        <dbReference type="SAM" id="MobiDB-lite"/>
    </source>
</evidence>
<proteinExistence type="predicted"/>
<evidence type="ECO:0000313" key="4">
    <source>
        <dbReference type="Proteomes" id="UP001147782"/>
    </source>
</evidence>